<dbReference type="PANTHER" id="PTHR21581:SF6">
    <property type="entry name" value="TRAFFICKING PROTEIN PARTICLE COMPLEX SUBUNIT 12"/>
    <property type="match status" value="1"/>
</dbReference>
<proteinExistence type="predicted"/>
<feature type="compositionally biased region" description="Polar residues" evidence="1">
    <location>
        <begin position="45"/>
        <end position="54"/>
    </location>
</feature>
<feature type="compositionally biased region" description="Low complexity" evidence="1">
    <location>
        <begin position="7"/>
        <end position="32"/>
    </location>
</feature>
<dbReference type="GO" id="GO:0005794">
    <property type="term" value="C:Golgi apparatus"/>
    <property type="evidence" value="ECO:0007669"/>
    <property type="project" value="TreeGrafter"/>
</dbReference>
<dbReference type="AlphaFoldDB" id="A0A0K2V156"/>
<feature type="region of interest" description="Disordered" evidence="1">
    <location>
        <begin position="262"/>
        <end position="289"/>
    </location>
</feature>
<evidence type="ECO:0000256" key="1">
    <source>
        <dbReference type="SAM" id="MobiDB-lite"/>
    </source>
</evidence>
<sequence>MEKNVRSRTSSSSHPLSSSSSRIGLNSSSSLSPDQLSNIPRARSDSSQGSSIPTTPAPTPMLHVSHHMHPEQLAAGIKQLKVDEGYIDSTSLPGTPAPSPYSPSPAQVLGFSPDQIAEGIKRLREEGAMSGTSTGQPPTPSTTPGPAVHLPNQNWEVAVPERLLETMRRLHCDEGLESGSNPATPVPTPTTGSLRGQQVYFPPEQLAAGIHRLKVEEGMSSGGSSGFPSTPAPTPFSHLAGGVLPEDLAAGISRLSVIEEADSNTSGSINQDRPLVESENQSFDHKGGHYKSIESCNNLETVVLNSRKTSKINFPEMEISIEKEGNDTEIQIEQEYNIKEEFKDREQMKDIGSNMSNYSDEIERPTSLQTTSSNLSSLYATPTAATPVVDPLQQSMYPIFKKDAKPSMVINNYLPITSPIPNVLPNPSITSPLICLKSTLPEDSEVEEIDELWIPNQFTVDVLNNIAESSPGTYFPEKAALTMTNLLSKEDNKDPIKNMVTHFHGPSEAARRSHIPNVDTVSQDYEGLKLLIKSECYRSAVALTGRLLESMGQISHENNHFIKHTPASLQVWFIRLSLLVKLNLINKAEAESEPFQPDGDKPDLYYEFYPEDFPGRTGPMISFSFRLLLAQIPQFHGKTHETLDRLYFLWGKIKKVIFF</sequence>
<name>A0A0K2V156_LEPSM</name>
<evidence type="ECO:0000313" key="2">
    <source>
        <dbReference type="EMBL" id="CDW43716.1"/>
    </source>
</evidence>
<feature type="region of interest" description="Disordered" evidence="1">
    <location>
        <begin position="87"/>
        <end position="110"/>
    </location>
</feature>
<accession>A0A0K2V156</accession>
<feature type="region of interest" description="Disordered" evidence="1">
    <location>
        <begin position="127"/>
        <end position="151"/>
    </location>
</feature>
<feature type="region of interest" description="Disordered" evidence="1">
    <location>
        <begin position="1"/>
        <end position="63"/>
    </location>
</feature>
<dbReference type="EMBL" id="HACA01026355">
    <property type="protein sequence ID" value="CDW43716.1"/>
    <property type="molecule type" value="Transcribed_RNA"/>
</dbReference>
<organism evidence="2">
    <name type="scientific">Lepeophtheirus salmonis</name>
    <name type="common">Salmon louse</name>
    <name type="synonym">Caligus salmonis</name>
    <dbReference type="NCBI Taxonomy" id="72036"/>
    <lineage>
        <taxon>Eukaryota</taxon>
        <taxon>Metazoa</taxon>
        <taxon>Ecdysozoa</taxon>
        <taxon>Arthropoda</taxon>
        <taxon>Crustacea</taxon>
        <taxon>Multicrustacea</taxon>
        <taxon>Hexanauplia</taxon>
        <taxon>Copepoda</taxon>
        <taxon>Siphonostomatoida</taxon>
        <taxon>Caligidae</taxon>
        <taxon>Lepeophtheirus</taxon>
    </lineage>
</organism>
<protein>
    <submittedName>
        <fullName evidence="2">Uncharacterized protein</fullName>
    </submittedName>
</protein>
<dbReference type="OrthoDB" id="428342at2759"/>
<dbReference type="GO" id="GO:0030008">
    <property type="term" value="C:TRAPP complex"/>
    <property type="evidence" value="ECO:0007669"/>
    <property type="project" value="TreeGrafter"/>
</dbReference>
<reference evidence="2" key="1">
    <citation type="submission" date="2014-05" db="EMBL/GenBank/DDBJ databases">
        <authorList>
            <person name="Chronopoulou M."/>
        </authorList>
    </citation>
    <scope>NUCLEOTIDE SEQUENCE</scope>
    <source>
        <tissue evidence="2">Whole organism</tissue>
    </source>
</reference>
<dbReference type="PANTHER" id="PTHR21581">
    <property type="entry name" value="D-ALANYL-D-ALANINE CARBOXYPEPTIDASE"/>
    <property type="match status" value="1"/>
</dbReference>